<dbReference type="RefSeq" id="WP_260782084.1">
    <property type="nucleotide sequence ID" value="NZ_JAOCQI010000002.1"/>
</dbReference>
<gene>
    <name evidence="2" type="ORF">N5J06_10960</name>
</gene>
<feature type="region of interest" description="Disordered" evidence="1">
    <location>
        <begin position="1"/>
        <end position="42"/>
    </location>
</feature>
<comment type="caution">
    <text evidence="2">The sequence shown here is derived from an EMBL/GenBank/DDBJ whole genome shotgun (WGS) entry which is preliminary data.</text>
</comment>
<reference evidence="2 3" key="1">
    <citation type="journal article" date="2023" name="Front. Microbiol.">
        <title>Ralstonia chuxiongensis sp. nov., Ralstonia mojiangensis sp. nov., and Ralstonia soli sp. nov., isolated from tobacco fields, are three novel species in the family Burkholderiaceae.</title>
        <authorList>
            <person name="Lu C.H."/>
            <person name="Zhang Y.Y."/>
            <person name="Jiang N."/>
            <person name="Chen W."/>
            <person name="Shao X."/>
            <person name="Zhao Z.M."/>
            <person name="Lu W.L."/>
            <person name="Hu X."/>
            <person name="Xi Y.X."/>
            <person name="Zou S.Y."/>
            <person name="Wei Q.J."/>
            <person name="Lin Z.L."/>
            <person name="Gong L."/>
            <person name="Gai X.T."/>
            <person name="Zhang L.Q."/>
            <person name="Li J.Y."/>
            <person name="Jin Y."/>
            <person name="Xia Z.Y."/>
        </authorList>
    </citation>
    <scope>NUCLEOTIDE SEQUENCE [LARGE SCALE GENOMIC DNA]</scope>
    <source>
        <strain evidence="2 3">22TCJT01-1</strain>
    </source>
</reference>
<proteinExistence type="predicted"/>
<dbReference type="Proteomes" id="UP001164420">
    <property type="component" value="Unassembled WGS sequence"/>
</dbReference>
<evidence type="ECO:0000313" key="2">
    <source>
        <dbReference type="EMBL" id="MCT7311466.1"/>
    </source>
</evidence>
<keyword evidence="3" id="KW-1185">Reference proteome</keyword>
<accession>A0ABT2L8H9</accession>
<sequence length="42" mass="4212">MDTPVGSREPGGSHDPSGTNAAAGPGGPADMRGEPVRKQPLR</sequence>
<name>A0ABT2L8H9_9RALS</name>
<dbReference type="EMBL" id="JAOCQI010000002">
    <property type="protein sequence ID" value="MCT7311466.1"/>
    <property type="molecule type" value="Genomic_DNA"/>
</dbReference>
<protein>
    <submittedName>
        <fullName evidence="2">Uncharacterized protein</fullName>
    </submittedName>
</protein>
<evidence type="ECO:0000256" key="1">
    <source>
        <dbReference type="SAM" id="MobiDB-lite"/>
    </source>
</evidence>
<evidence type="ECO:0000313" key="3">
    <source>
        <dbReference type="Proteomes" id="UP001164420"/>
    </source>
</evidence>
<organism evidence="2 3">
    <name type="scientific">Ralstonia mojiangensis</name>
    <dbReference type="NCBI Taxonomy" id="2953895"/>
    <lineage>
        <taxon>Bacteria</taxon>
        <taxon>Pseudomonadati</taxon>
        <taxon>Pseudomonadota</taxon>
        <taxon>Betaproteobacteria</taxon>
        <taxon>Burkholderiales</taxon>
        <taxon>Burkholderiaceae</taxon>
        <taxon>Ralstonia</taxon>
    </lineage>
</organism>
<feature type="compositionally biased region" description="Basic and acidic residues" evidence="1">
    <location>
        <begin position="31"/>
        <end position="42"/>
    </location>
</feature>